<dbReference type="AlphaFoldDB" id="A0A5B8XW08"/>
<feature type="signal peptide" evidence="1">
    <location>
        <begin position="1"/>
        <end position="21"/>
    </location>
</feature>
<name>A0A5B8XW08_9DELT</name>
<reference evidence="2 3" key="1">
    <citation type="submission" date="2019-08" db="EMBL/GenBank/DDBJ databases">
        <authorList>
            <person name="Liang Q."/>
        </authorList>
    </citation>
    <scope>NUCLEOTIDE SEQUENCE [LARGE SCALE GENOMIC DNA]</scope>
    <source>
        <strain evidence="2 3">V1718</strain>
    </source>
</reference>
<dbReference type="KEGG" id="bbae:FRD01_20665"/>
<keyword evidence="1" id="KW-0732">Signal</keyword>
<accession>A0A5B8XW08</accession>
<dbReference type="RefSeq" id="WP_146962837.1">
    <property type="nucleotide sequence ID" value="NZ_CP042467.1"/>
</dbReference>
<protein>
    <submittedName>
        <fullName evidence="2">Uncharacterized protein</fullName>
    </submittedName>
</protein>
<evidence type="ECO:0000313" key="2">
    <source>
        <dbReference type="EMBL" id="QED29604.1"/>
    </source>
</evidence>
<organism evidence="2 3">
    <name type="scientific">Microvenator marinus</name>
    <dbReference type="NCBI Taxonomy" id="2600177"/>
    <lineage>
        <taxon>Bacteria</taxon>
        <taxon>Deltaproteobacteria</taxon>
        <taxon>Bradymonadales</taxon>
        <taxon>Microvenatoraceae</taxon>
        <taxon>Microvenator</taxon>
    </lineage>
</organism>
<proteinExistence type="predicted"/>
<sequence>MKIFLTVMIALILAFPSVVFSQDDPFAELRQEVAEDAVDPRIEEINESVEKQVISGQGSIHLYQLVEEMTDDLVVDLQDLNLAAVSPVAMRRMGLSPNLSAAFGDFVESTVVSEISNATKLRVKRCVACSSLRSRIEGGDWVVTLGMTQHEDFRREAEALGVKAFLDLRFAFYPGVNIAALNVEVIRAEDGAVMWAETYRSDSSTAAILRSGDRVESRKERLLELERKLDARPYYGHIVYGGGTYIPYDSDAGSISGMAMGYRIYEKFGEDRRWMFGVGAEGFANFSEDNALLGSFVGATLHFQLTEPNLNSVTVRTGPSLYGFFAGTEGNSAALEWGIDAIMQFRLGVGASAFYFVPTEFAGADLGGLGFKGRVTFNW</sequence>
<dbReference type="Proteomes" id="UP000321595">
    <property type="component" value="Chromosome"/>
</dbReference>
<dbReference type="OrthoDB" id="5492451at2"/>
<feature type="chain" id="PRO_5022822671" evidence="1">
    <location>
        <begin position="22"/>
        <end position="379"/>
    </location>
</feature>
<evidence type="ECO:0000313" key="3">
    <source>
        <dbReference type="Proteomes" id="UP000321595"/>
    </source>
</evidence>
<dbReference type="EMBL" id="CP042467">
    <property type="protein sequence ID" value="QED29604.1"/>
    <property type="molecule type" value="Genomic_DNA"/>
</dbReference>
<gene>
    <name evidence="2" type="ORF">FRD01_20665</name>
</gene>
<evidence type="ECO:0000256" key="1">
    <source>
        <dbReference type="SAM" id="SignalP"/>
    </source>
</evidence>
<keyword evidence="3" id="KW-1185">Reference proteome</keyword>